<keyword evidence="3" id="KW-1185">Reference proteome</keyword>
<dbReference type="EMBL" id="BT061167">
    <property type="protein sequence ID" value="ACN25864.1"/>
    <property type="molecule type" value="mRNA"/>
</dbReference>
<dbReference type="EnsemblPlants" id="Zm00001eb168280_T001">
    <property type="protein sequence ID" value="Zm00001eb168280_P001"/>
    <property type="gene ID" value="Zm00001eb168280"/>
</dbReference>
<reference evidence="1" key="1">
    <citation type="journal article" date="2009" name="PLoS Genet.">
        <title>Sequencing, mapping, and analysis of 27,455 maize full-length cDNAs.</title>
        <authorList>
            <person name="Soderlund C."/>
            <person name="Descour A."/>
            <person name="Kudrna D."/>
            <person name="Bomhoff M."/>
            <person name="Boyd L."/>
            <person name="Currie J."/>
            <person name="Angelova A."/>
            <person name="Collura K."/>
            <person name="Wissotski M."/>
            <person name="Ashley E."/>
            <person name="Morrow D."/>
            <person name="Fernandes J."/>
            <person name="Walbot V."/>
            <person name="Yu Y."/>
        </authorList>
    </citation>
    <scope>NUCLEOTIDE SEQUENCE</scope>
    <source>
        <strain evidence="1">B73</strain>
    </source>
</reference>
<reference evidence="2" key="5">
    <citation type="submission" date="2021-05" db="UniProtKB">
        <authorList>
            <consortium name="EnsemblPlants"/>
        </authorList>
    </citation>
    <scope>IDENTIFICATION</scope>
    <source>
        <strain evidence="2">cv. B73</strain>
    </source>
</reference>
<dbReference type="Gramene" id="Zm00001eb168280_T001">
    <property type="protein sequence ID" value="Zm00001eb168280_P001"/>
    <property type="gene ID" value="Zm00001eb168280"/>
</dbReference>
<organism evidence="1">
    <name type="scientific">Zea mays</name>
    <name type="common">Maize</name>
    <dbReference type="NCBI Taxonomy" id="4577"/>
    <lineage>
        <taxon>Eukaryota</taxon>
        <taxon>Viridiplantae</taxon>
        <taxon>Streptophyta</taxon>
        <taxon>Embryophyta</taxon>
        <taxon>Tracheophyta</taxon>
        <taxon>Spermatophyta</taxon>
        <taxon>Magnoliopsida</taxon>
        <taxon>Liliopsida</taxon>
        <taxon>Poales</taxon>
        <taxon>Poaceae</taxon>
        <taxon>PACMAD clade</taxon>
        <taxon>Panicoideae</taxon>
        <taxon>Andropogonodae</taxon>
        <taxon>Andropogoneae</taxon>
        <taxon>Tripsacinae</taxon>
        <taxon>Zea</taxon>
    </lineage>
</organism>
<evidence type="ECO:0000313" key="1">
    <source>
        <dbReference type="EMBL" id="ACN25864.1"/>
    </source>
</evidence>
<proteinExistence type="evidence at transcript level"/>
<reference evidence="2" key="4">
    <citation type="submission" date="2019-07" db="EMBL/GenBank/DDBJ databases">
        <authorList>
            <person name="Seetharam A."/>
            <person name="Woodhouse M."/>
            <person name="Cannon E."/>
        </authorList>
    </citation>
    <scope>NUCLEOTIDE SEQUENCE [LARGE SCALE GENOMIC DNA]</scope>
    <source>
        <strain evidence="2">cv. B73</strain>
    </source>
</reference>
<protein>
    <submittedName>
        <fullName evidence="1 2">Uncharacterized protein</fullName>
    </submittedName>
</protein>
<accession>C0HFR1</accession>
<dbReference type="AlphaFoldDB" id="C0HFR1"/>
<name>C0HFR1_MAIZE</name>
<dbReference type="Proteomes" id="UP000007305">
    <property type="component" value="Chromosome 4"/>
</dbReference>
<reference evidence="3" key="2">
    <citation type="journal article" date="2009" name="Science">
        <title>The B73 maize genome: complexity, diversity, and dynamics.</title>
        <authorList>
            <person name="Schnable P.S."/>
            <person name="Ware D."/>
            <person name="Fulton R.S."/>
            <person name="Stein J.C."/>
            <person name="Wei F."/>
            <person name="Pasternak S."/>
            <person name="Liang C."/>
            <person name="Zhang J."/>
            <person name="Fulton L."/>
            <person name="Graves T.A."/>
            <person name="Minx P."/>
            <person name="Reily A.D."/>
            <person name="Courtney L."/>
            <person name="Kruchowski S.S."/>
            <person name="Tomlinson C."/>
            <person name="Strong C."/>
            <person name="Delehaunty K."/>
            <person name="Fronick C."/>
            <person name="Courtney B."/>
            <person name="Rock S.M."/>
            <person name="Belter E."/>
            <person name="Du F."/>
            <person name="Kim K."/>
            <person name="Abbott R.M."/>
            <person name="Cotton M."/>
            <person name="Levy A."/>
            <person name="Marchetto P."/>
            <person name="Ochoa K."/>
            <person name="Jackson S.M."/>
            <person name="Gillam B."/>
            <person name="Chen W."/>
            <person name="Yan L."/>
            <person name="Higginbotham J."/>
            <person name="Cardenas M."/>
            <person name="Waligorski J."/>
            <person name="Applebaum E."/>
            <person name="Phelps L."/>
            <person name="Falcone J."/>
            <person name="Kanchi K."/>
            <person name="Thane T."/>
            <person name="Scimone A."/>
            <person name="Thane N."/>
            <person name="Henke J."/>
            <person name="Wang T."/>
            <person name="Ruppert J."/>
            <person name="Shah N."/>
            <person name="Rotter K."/>
            <person name="Hodges J."/>
            <person name="Ingenthron E."/>
            <person name="Cordes M."/>
            <person name="Kohlberg S."/>
            <person name="Sgro J."/>
            <person name="Delgado B."/>
            <person name="Mead K."/>
            <person name="Chinwalla A."/>
            <person name="Leonard S."/>
            <person name="Crouse K."/>
            <person name="Collura K."/>
            <person name="Kudrna D."/>
            <person name="Currie J."/>
            <person name="He R."/>
            <person name="Angelova A."/>
            <person name="Rajasekar S."/>
            <person name="Mueller T."/>
            <person name="Lomeli R."/>
            <person name="Scara G."/>
            <person name="Ko A."/>
            <person name="Delaney K."/>
            <person name="Wissotski M."/>
            <person name="Lopez G."/>
            <person name="Campos D."/>
            <person name="Braidotti M."/>
            <person name="Ashley E."/>
            <person name="Golser W."/>
            <person name="Kim H."/>
            <person name="Lee S."/>
            <person name="Lin J."/>
            <person name="Dujmic Z."/>
            <person name="Kim W."/>
            <person name="Talag J."/>
            <person name="Zuccolo A."/>
            <person name="Fan C."/>
            <person name="Sebastian A."/>
            <person name="Kramer M."/>
            <person name="Spiegel L."/>
            <person name="Nascimento L."/>
            <person name="Zutavern T."/>
            <person name="Miller B."/>
            <person name="Ambroise C."/>
            <person name="Muller S."/>
            <person name="Spooner W."/>
            <person name="Narechania A."/>
            <person name="Ren L."/>
            <person name="Wei S."/>
            <person name="Kumari S."/>
            <person name="Faga B."/>
            <person name="Levy M.J."/>
            <person name="McMahan L."/>
            <person name="Van Buren P."/>
            <person name="Vaughn M.W."/>
            <person name="Ying K."/>
            <person name="Yeh C.-T."/>
            <person name="Emrich S.J."/>
            <person name="Jia Y."/>
            <person name="Kalyanaraman A."/>
            <person name="Hsia A.-P."/>
            <person name="Barbazuk W.B."/>
            <person name="Baucom R.S."/>
            <person name="Brutnell T.P."/>
            <person name="Carpita N.C."/>
            <person name="Chaparro C."/>
            <person name="Chia J.-M."/>
            <person name="Deragon J.-M."/>
            <person name="Estill J.C."/>
            <person name="Fu Y."/>
            <person name="Jeddeloh J.A."/>
            <person name="Han Y."/>
            <person name="Lee H."/>
            <person name="Li P."/>
            <person name="Lisch D.R."/>
            <person name="Liu S."/>
            <person name="Liu Z."/>
            <person name="Nagel D.H."/>
            <person name="McCann M.C."/>
            <person name="SanMiguel P."/>
            <person name="Myers A.M."/>
            <person name="Nettleton D."/>
            <person name="Nguyen J."/>
            <person name="Penning B.W."/>
            <person name="Ponnala L."/>
            <person name="Schneider K.L."/>
            <person name="Schwartz D.C."/>
            <person name="Sharma A."/>
            <person name="Soderlund C."/>
            <person name="Springer N.M."/>
            <person name="Sun Q."/>
            <person name="Wang H."/>
            <person name="Waterman M."/>
            <person name="Westerman R."/>
            <person name="Wolfgruber T.K."/>
            <person name="Yang L."/>
            <person name="Yu Y."/>
            <person name="Zhang L."/>
            <person name="Zhou S."/>
            <person name="Zhu Q."/>
            <person name="Bennetzen J.L."/>
            <person name="Dawe R.K."/>
            <person name="Jiang J."/>
            <person name="Jiang N."/>
            <person name="Presting G.G."/>
            <person name="Wessler S.R."/>
            <person name="Aluru S."/>
            <person name="Martienssen R.A."/>
            <person name="Clifton S.W."/>
            <person name="McCombie W.R."/>
            <person name="Wing R.A."/>
            <person name="Wilson R.K."/>
        </authorList>
    </citation>
    <scope>NUCLEOTIDE SEQUENCE [LARGE SCALE GENOMIC DNA]</scope>
    <source>
        <strain evidence="3">cv. B73</strain>
    </source>
</reference>
<evidence type="ECO:0000313" key="3">
    <source>
        <dbReference type="Proteomes" id="UP000007305"/>
    </source>
</evidence>
<evidence type="ECO:0000313" key="2">
    <source>
        <dbReference type="EnsemblPlants" id="Zm00001eb168280_P001"/>
    </source>
</evidence>
<sequence length="180" mass="20562">MLSQDQRFELHRKLRITYRRLISFFSWKITVPVKHSDTCLDKAHTIPQNYILSEDRLQESQLKMLSFGDVPPSRNMVAALKTAWIALVSCFLLALTAVVQSGCLRLPSSLDHESWYVVLQDGQEFSALAIPFHLPVLEPACSLHKLTSKPLRQKSPIGIHAFLIERQVGHGNHQLKWEIP</sequence>
<reference evidence="1" key="3">
    <citation type="submission" date="2012-06" db="EMBL/GenBank/DDBJ databases">
        <authorList>
            <person name="Yu Y."/>
            <person name="Currie J."/>
            <person name="Lomeli R."/>
            <person name="Angelova A."/>
            <person name="Collura K."/>
            <person name="Wissotski M."/>
            <person name="Campos D."/>
            <person name="Kudrna D."/>
            <person name="Golser W."/>
            <person name="Ashely E."/>
            <person name="Descour A."/>
            <person name="Fernandes J."/>
            <person name="Soderlund C."/>
            <person name="Walbot V."/>
        </authorList>
    </citation>
    <scope>NUCLEOTIDE SEQUENCE</scope>
    <source>
        <strain evidence="1">B73</strain>
    </source>
</reference>